<proteinExistence type="predicted"/>
<reference evidence="1 2" key="1">
    <citation type="submission" date="2018-04" db="EMBL/GenBank/DDBJ databases">
        <title>Genomic Encyclopedia of Archaeal and Bacterial Type Strains, Phase II (KMG-II): from individual species to whole genera.</title>
        <authorList>
            <person name="Goeker M."/>
        </authorList>
    </citation>
    <scope>NUCLEOTIDE SEQUENCE [LARGE SCALE GENOMIC DNA]</scope>
    <source>
        <strain evidence="1 2">DSM 18064</strain>
    </source>
</reference>
<sequence length="69" mass="7706">MAKSTVVPFDLPSEFSPDPLTEVTQAGARDCCARRFKPRFLSSLPSMHMCWTRKAAGVWLATDFCPSVR</sequence>
<comment type="caution">
    <text evidence="1">The sequence shown here is derived from an EMBL/GenBank/DDBJ whole genome shotgun (WGS) entry which is preliminary data.</text>
</comment>
<evidence type="ECO:0000313" key="2">
    <source>
        <dbReference type="Proteomes" id="UP000243859"/>
    </source>
</evidence>
<gene>
    <name evidence="1" type="ORF">C8N32_12310</name>
</gene>
<protein>
    <submittedName>
        <fullName evidence="1">Uncharacterized protein</fullName>
    </submittedName>
</protein>
<dbReference type="AlphaFoldDB" id="A0A2T5BP20"/>
<evidence type="ECO:0000313" key="1">
    <source>
        <dbReference type="EMBL" id="PTN00747.1"/>
    </source>
</evidence>
<dbReference type="Proteomes" id="UP000243859">
    <property type="component" value="Unassembled WGS sequence"/>
</dbReference>
<organism evidence="1 2">
    <name type="scientific">Rhodovulum imhoffii</name>
    <dbReference type="NCBI Taxonomy" id="365340"/>
    <lineage>
        <taxon>Bacteria</taxon>
        <taxon>Pseudomonadati</taxon>
        <taxon>Pseudomonadota</taxon>
        <taxon>Alphaproteobacteria</taxon>
        <taxon>Rhodobacterales</taxon>
        <taxon>Paracoccaceae</taxon>
        <taxon>Rhodovulum</taxon>
    </lineage>
</organism>
<keyword evidence="2" id="KW-1185">Reference proteome</keyword>
<dbReference type="EMBL" id="QAAA01000023">
    <property type="protein sequence ID" value="PTN00747.1"/>
    <property type="molecule type" value="Genomic_DNA"/>
</dbReference>
<accession>A0A2T5BP20</accession>
<name>A0A2T5BP20_9RHOB</name>